<keyword evidence="2" id="KW-1185">Reference proteome</keyword>
<reference evidence="1 2" key="1">
    <citation type="submission" date="2017-02" db="EMBL/GenBank/DDBJ databases">
        <authorList>
            <person name="Peterson S.W."/>
        </authorList>
    </citation>
    <scope>NUCLEOTIDE SEQUENCE [LARGE SCALE GENOMIC DNA]</scope>
    <source>
        <strain evidence="1 2">B Mb 05.01</strain>
    </source>
</reference>
<proteinExistence type="predicted"/>
<dbReference type="EMBL" id="FUKO01000019">
    <property type="protein sequence ID" value="SJN30961.1"/>
    <property type="molecule type" value="Genomic_DNA"/>
</dbReference>
<sequence>MSAKALFAESHRIASTASARAAKVGSTHGRILGQMQT</sequence>
<gene>
    <name evidence="1" type="ORF">FM104_07205</name>
</gene>
<accession>A0A1R4JFK1</accession>
<name>A0A1R4JFK1_9MICO</name>
<organism evidence="1 2">
    <name type="scientific">Microbacterium esteraromaticum</name>
    <dbReference type="NCBI Taxonomy" id="57043"/>
    <lineage>
        <taxon>Bacteria</taxon>
        <taxon>Bacillati</taxon>
        <taxon>Actinomycetota</taxon>
        <taxon>Actinomycetes</taxon>
        <taxon>Micrococcales</taxon>
        <taxon>Microbacteriaceae</taxon>
        <taxon>Microbacterium</taxon>
    </lineage>
</organism>
<dbReference type="Proteomes" id="UP000196320">
    <property type="component" value="Unassembled WGS sequence"/>
</dbReference>
<dbReference type="AlphaFoldDB" id="A0A1R4JFK1"/>
<protein>
    <submittedName>
        <fullName evidence="1">Uncharacterized protein</fullName>
    </submittedName>
</protein>
<evidence type="ECO:0000313" key="1">
    <source>
        <dbReference type="EMBL" id="SJN30961.1"/>
    </source>
</evidence>
<evidence type="ECO:0000313" key="2">
    <source>
        <dbReference type="Proteomes" id="UP000196320"/>
    </source>
</evidence>